<dbReference type="Proteomes" id="UP000298653">
    <property type="component" value="Chromosome"/>
</dbReference>
<protein>
    <recommendedName>
        <fullName evidence="4">TIGR04086 family membrane protein</fullName>
    </recommendedName>
</protein>
<evidence type="ECO:0008006" key="4">
    <source>
        <dbReference type="Google" id="ProtNLM"/>
    </source>
</evidence>
<dbReference type="EMBL" id="CP040058">
    <property type="protein sequence ID" value="QCP34383.1"/>
    <property type="molecule type" value="Genomic_DNA"/>
</dbReference>
<keyword evidence="1" id="KW-0812">Transmembrane</keyword>
<organism evidence="2 3">
    <name type="scientific">Anaerostipes rhamnosivorans</name>
    <dbReference type="NCBI Taxonomy" id="1229621"/>
    <lineage>
        <taxon>Bacteria</taxon>
        <taxon>Bacillati</taxon>
        <taxon>Bacillota</taxon>
        <taxon>Clostridia</taxon>
        <taxon>Lachnospirales</taxon>
        <taxon>Lachnospiraceae</taxon>
        <taxon>Anaerostipes</taxon>
    </lineage>
</organism>
<sequence>MENKNIGISLLKSLIFSYILTGIILCILAFIMYQTEVSTKVANLGVTFTYVAASVFAGFIIGKKMGKRKFLWGLAVGLLYFVVLFLISLLLDQNQTLLSGERITAMLLCIAGGTLGGALA</sequence>
<dbReference type="Pfam" id="PF12670">
    <property type="entry name" value="DUF3792"/>
    <property type="match status" value="1"/>
</dbReference>
<feature type="transmembrane region" description="Helical" evidence="1">
    <location>
        <begin position="103"/>
        <end position="119"/>
    </location>
</feature>
<accession>A0A4P8IEX8</accession>
<keyword evidence="1" id="KW-1133">Transmembrane helix</keyword>
<keyword evidence="3" id="KW-1185">Reference proteome</keyword>
<dbReference type="InterPro" id="IPR023804">
    <property type="entry name" value="DUF3792_TM"/>
</dbReference>
<evidence type="ECO:0000256" key="1">
    <source>
        <dbReference type="SAM" id="Phobius"/>
    </source>
</evidence>
<reference evidence="2 3" key="1">
    <citation type="submission" date="2019-05" db="EMBL/GenBank/DDBJ databases">
        <title>Complete genome sequencing of Anaerostipes rhamnosivorans.</title>
        <authorList>
            <person name="Bui T.P.N."/>
            <person name="de Vos W.M."/>
        </authorList>
    </citation>
    <scope>NUCLEOTIDE SEQUENCE [LARGE SCALE GENOMIC DNA]</scope>
    <source>
        <strain evidence="2 3">1y2</strain>
    </source>
</reference>
<feature type="transmembrane region" description="Helical" evidence="1">
    <location>
        <begin position="70"/>
        <end position="91"/>
    </location>
</feature>
<feature type="transmembrane region" description="Helical" evidence="1">
    <location>
        <begin position="14"/>
        <end position="35"/>
    </location>
</feature>
<gene>
    <name evidence="2" type="ORF">AR1Y2_0929</name>
</gene>
<dbReference type="RefSeq" id="WP_137327924.1">
    <property type="nucleotide sequence ID" value="NZ_CP040058.1"/>
</dbReference>
<dbReference type="AlphaFoldDB" id="A0A4P8IEX8"/>
<evidence type="ECO:0000313" key="2">
    <source>
        <dbReference type="EMBL" id="QCP34383.1"/>
    </source>
</evidence>
<name>A0A4P8IEX8_9FIRM</name>
<dbReference type="OrthoDB" id="1779887at2"/>
<dbReference type="NCBIfam" id="TIGR04086">
    <property type="entry name" value="TIGR04086_membr"/>
    <property type="match status" value="1"/>
</dbReference>
<proteinExistence type="predicted"/>
<feature type="transmembrane region" description="Helical" evidence="1">
    <location>
        <begin position="41"/>
        <end position="61"/>
    </location>
</feature>
<dbReference type="KEGG" id="arf:AR1Y2_0929"/>
<evidence type="ECO:0000313" key="3">
    <source>
        <dbReference type="Proteomes" id="UP000298653"/>
    </source>
</evidence>
<keyword evidence="1" id="KW-0472">Membrane</keyword>